<evidence type="ECO:0000313" key="2">
    <source>
        <dbReference type="EMBL" id="PZX10873.1"/>
    </source>
</evidence>
<keyword evidence="3" id="KW-1185">Reference proteome</keyword>
<dbReference type="Pfam" id="PF13936">
    <property type="entry name" value="HTH_38"/>
    <property type="match status" value="1"/>
</dbReference>
<feature type="domain" description="Transposase IS30-like HTH" evidence="1">
    <location>
        <begin position="5"/>
        <end position="47"/>
    </location>
</feature>
<dbReference type="AlphaFoldDB" id="A0A2W7MTK2"/>
<protein>
    <submittedName>
        <fullName evidence="2">IS30 family transposase</fullName>
    </submittedName>
</protein>
<organism evidence="2 3">
    <name type="scientific">Palleronia aestuarii</name>
    <dbReference type="NCBI Taxonomy" id="568105"/>
    <lineage>
        <taxon>Bacteria</taxon>
        <taxon>Pseudomonadati</taxon>
        <taxon>Pseudomonadota</taxon>
        <taxon>Alphaproteobacteria</taxon>
        <taxon>Rhodobacterales</taxon>
        <taxon>Roseobacteraceae</taxon>
        <taxon>Palleronia</taxon>
    </lineage>
</organism>
<name>A0A2W7MTK2_9RHOB</name>
<dbReference type="InterPro" id="IPR025246">
    <property type="entry name" value="IS30-like_HTH"/>
</dbReference>
<gene>
    <name evidence="2" type="ORF">LX81_04118</name>
</gene>
<dbReference type="EMBL" id="QKZL01000039">
    <property type="protein sequence ID" value="PZX10873.1"/>
    <property type="molecule type" value="Genomic_DNA"/>
</dbReference>
<dbReference type="OrthoDB" id="9803231at2"/>
<accession>A0A2W7MTK2</accession>
<proteinExistence type="predicted"/>
<dbReference type="Proteomes" id="UP000248916">
    <property type="component" value="Unassembled WGS sequence"/>
</dbReference>
<reference evidence="2 3" key="1">
    <citation type="submission" date="2018-06" db="EMBL/GenBank/DDBJ databases">
        <title>Genomic Encyclopedia of Archaeal and Bacterial Type Strains, Phase II (KMG-II): from individual species to whole genera.</title>
        <authorList>
            <person name="Goeker M."/>
        </authorList>
    </citation>
    <scope>NUCLEOTIDE SEQUENCE [LARGE SCALE GENOMIC DNA]</scope>
    <source>
        <strain evidence="2 3">DSM 22009</strain>
    </source>
</reference>
<comment type="caution">
    <text evidence="2">The sequence shown here is derived from an EMBL/GenBank/DDBJ whole genome shotgun (WGS) entry which is preliminary data.</text>
</comment>
<sequence>MGRCYPHLDLEERRKLTRWLDAKMPVRETAEALCRAPSTIYRKLKRNLYRDDELPQLNG</sequence>
<evidence type="ECO:0000259" key="1">
    <source>
        <dbReference type="Pfam" id="PF13936"/>
    </source>
</evidence>
<dbReference type="RefSeq" id="WP_111539095.1">
    <property type="nucleotide sequence ID" value="NZ_QKZL01000039.1"/>
</dbReference>
<evidence type="ECO:0000313" key="3">
    <source>
        <dbReference type="Proteomes" id="UP000248916"/>
    </source>
</evidence>